<evidence type="ECO:0000313" key="3">
    <source>
        <dbReference type="EMBL" id="AHL22259.1"/>
    </source>
</evidence>
<evidence type="ECO:0000259" key="1">
    <source>
        <dbReference type="Pfam" id="PF01637"/>
    </source>
</evidence>
<gene>
    <name evidence="3" type="ORF">BD01_0636</name>
</gene>
<dbReference type="AlphaFoldDB" id="W8PJK3"/>
<feature type="domain" description="DUF234" evidence="2">
    <location>
        <begin position="306"/>
        <end position="403"/>
    </location>
</feature>
<feature type="domain" description="ATPase" evidence="1">
    <location>
        <begin position="4"/>
        <end position="198"/>
    </location>
</feature>
<dbReference type="InterPro" id="IPR036390">
    <property type="entry name" value="WH_DNA-bd_sf"/>
</dbReference>
<dbReference type="Pfam" id="PF03008">
    <property type="entry name" value="DUF234"/>
    <property type="match status" value="1"/>
</dbReference>
<dbReference type="Gene3D" id="3.40.50.300">
    <property type="entry name" value="P-loop containing nucleotide triphosphate hydrolases"/>
    <property type="match status" value="1"/>
</dbReference>
<dbReference type="InterPro" id="IPR004256">
    <property type="entry name" value="DUF234"/>
</dbReference>
<evidence type="ECO:0000313" key="4">
    <source>
        <dbReference type="Proteomes" id="UP000019434"/>
    </source>
</evidence>
<dbReference type="InterPro" id="IPR036388">
    <property type="entry name" value="WH-like_DNA-bd_sf"/>
</dbReference>
<dbReference type="PANTHER" id="PTHR34704:SF1">
    <property type="entry name" value="ATPASE"/>
    <property type="match status" value="1"/>
</dbReference>
<reference evidence="3 4" key="1">
    <citation type="submission" date="2014-02" db="EMBL/GenBank/DDBJ databases">
        <title>Genome Sequence of an Hyperthermophilic Archaeon, Thermococcus nautili 30-1, producing viral vesicles.</title>
        <authorList>
            <person name="Oberto J."/>
            <person name="Gaudin M."/>
            <person name="Cossu M."/>
            <person name="Gorlas A."/>
            <person name="Slesarev A."/>
            <person name="Marguet E."/>
            <person name="Forterre P."/>
        </authorList>
    </citation>
    <scope>NUCLEOTIDE SEQUENCE [LARGE SCALE GENOMIC DNA]</scope>
    <source>
        <strain evidence="3 4">30-1</strain>
    </source>
</reference>
<dbReference type="KEGG" id="tnu:BD01_0636"/>
<dbReference type="GO" id="GO:0005524">
    <property type="term" value="F:ATP binding"/>
    <property type="evidence" value="ECO:0007669"/>
    <property type="project" value="InterPro"/>
</dbReference>
<dbReference type="SUPFAM" id="SSF52980">
    <property type="entry name" value="Restriction endonuclease-like"/>
    <property type="match status" value="1"/>
</dbReference>
<evidence type="ECO:0000259" key="2">
    <source>
        <dbReference type="Pfam" id="PF03008"/>
    </source>
</evidence>
<dbReference type="EMBL" id="CP007264">
    <property type="protein sequence ID" value="AHL22259.1"/>
    <property type="molecule type" value="Genomic_DNA"/>
</dbReference>
<dbReference type="InterPro" id="IPR027417">
    <property type="entry name" value="P-loop_NTPase"/>
</dbReference>
<dbReference type="PANTHER" id="PTHR34704">
    <property type="entry name" value="ATPASE"/>
    <property type="match status" value="1"/>
</dbReference>
<protein>
    <submittedName>
        <fullName evidence="3">Putative ATPase (AAA+ superfamily)</fullName>
    </submittedName>
</protein>
<dbReference type="SUPFAM" id="SSF46785">
    <property type="entry name" value="Winged helix' DNA-binding domain"/>
    <property type="match status" value="1"/>
</dbReference>
<dbReference type="Pfam" id="PF01637">
    <property type="entry name" value="ATPase_2"/>
    <property type="match status" value="1"/>
</dbReference>
<dbReference type="Gene3D" id="1.10.10.10">
    <property type="entry name" value="Winged helix-like DNA-binding domain superfamily/Winged helix DNA-binding domain"/>
    <property type="match status" value="1"/>
</dbReference>
<dbReference type="eggNOG" id="arCOG03166">
    <property type="taxonomic scope" value="Archaea"/>
</dbReference>
<accession>W8PJK3</accession>
<dbReference type="InterPro" id="IPR011579">
    <property type="entry name" value="ATPase_dom"/>
</dbReference>
<proteinExistence type="predicted"/>
<dbReference type="InterPro" id="IPR011335">
    <property type="entry name" value="Restrct_endonuc-II-like"/>
</dbReference>
<dbReference type="HOGENOM" id="CLU_041137_3_0_2"/>
<keyword evidence="4" id="KW-1185">Reference proteome</keyword>
<dbReference type="SUPFAM" id="SSF52540">
    <property type="entry name" value="P-loop containing nucleoside triphosphate hydrolases"/>
    <property type="match status" value="1"/>
</dbReference>
<organism evidence="3 4">
    <name type="scientific">Thermococcus nautili</name>
    <dbReference type="NCBI Taxonomy" id="195522"/>
    <lineage>
        <taxon>Archaea</taxon>
        <taxon>Methanobacteriati</taxon>
        <taxon>Methanobacteriota</taxon>
        <taxon>Thermococci</taxon>
        <taxon>Thermococcales</taxon>
        <taxon>Thermococcaceae</taxon>
        <taxon>Thermococcus</taxon>
    </lineage>
</organism>
<dbReference type="STRING" id="195522.BD01_0636"/>
<dbReference type="Proteomes" id="UP000019434">
    <property type="component" value="Chromosome"/>
</dbReference>
<sequence length="451" mass="53399">MSKFIDRESELEFMRSRYASGKPELIILYGRRRIGKTYLLQRFLSEVGGIYLLAEESETILEDFSERLAEYFNDPFLRENPLQSWKAFFTYLAGKSGERLVVVVDEVQYVAKAHREFLSVLQKYWDLHLSKTKIMLVLCGSLVSFMEGVLSAKSPIYGRRTGAWKVEEMNFFKVRKFHSLSTEEAVYVYSVFGGVPQYWADYNPELDFWDNLRFLLLSKGAKYYDEPKYLLKEELRDVSRYFSILRAIALGYTRFGEIADKARIEKNSLGKYLLVLQEMGYVTEELPVTGGKRGRYRIADNLFNFWFRFVYPRRSEIEMGIDVVDDIKRNFNEYLGFVFEQIAREFLIELNRRGELPFRFTKIGRWWRKGEEIDLVALNEWEKRALFVEVKWKKLSEREARGILKDLERKAELVGLDDWEHYYGLVAKSVEGKEKLRKEGWLVWDLGDFSL</sequence>
<name>W8PJK3_9EURY</name>